<comment type="caution">
    <text evidence="3">The sequence shown here is derived from an EMBL/GenBank/DDBJ whole genome shotgun (WGS) entry which is preliminary data.</text>
</comment>
<feature type="transmembrane region" description="Helical" evidence="1">
    <location>
        <begin position="138"/>
        <end position="158"/>
    </location>
</feature>
<dbReference type="EMBL" id="QBML01000045">
    <property type="protein sequence ID" value="PZO36085.1"/>
    <property type="molecule type" value="Genomic_DNA"/>
</dbReference>
<evidence type="ECO:0000313" key="3">
    <source>
        <dbReference type="EMBL" id="PZO36085.1"/>
    </source>
</evidence>
<keyword evidence="1" id="KW-0812">Transmembrane</keyword>
<reference evidence="3 4" key="1">
    <citation type="submission" date="2018-04" db="EMBL/GenBank/DDBJ databases">
        <authorList>
            <person name="Go L.Y."/>
            <person name="Mitchell J.A."/>
        </authorList>
    </citation>
    <scope>NUCLEOTIDE SEQUENCE [LARGE SCALE GENOMIC DNA]</scope>
    <source>
        <strain evidence="3">ULC066bin1</strain>
    </source>
</reference>
<gene>
    <name evidence="3" type="ORF">DCF19_22530</name>
</gene>
<evidence type="ECO:0000259" key="2">
    <source>
        <dbReference type="Pfam" id="PF12158"/>
    </source>
</evidence>
<feature type="transmembrane region" description="Helical" evidence="1">
    <location>
        <begin position="7"/>
        <end position="24"/>
    </location>
</feature>
<dbReference type="AlphaFoldDB" id="A0A2W4XNC6"/>
<proteinExistence type="predicted"/>
<feature type="domain" description="DUF3592" evidence="2">
    <location>
        <begin position="47"/>
        <end position="130"/>
    </location>
</feature>
<evidence type="ECO:0000256" key="1">
    <source>
        <dbReference type="SAM" id="Phobius"/>
    </source>
</evidence>
<keyword evidence="1" id="KW-1133">Transmembrane helix</keyword>
<accession>A0A2W4XNC6</accession>
<dbReference type="Pfam" id="PF12158">
    <property type="entry name" value="DUF3592"/>
    <property type="match status" value="1"/>
</dbReference>
<name>A0A2W4XNC6_9CYAN</name>
<organism evidence="3 4">
    <name type="scientific">Pseudanabaena frigida</name>
    <dbReference type="NCBI Taxonomy" id="945775"/>
    <lineage>
        <taxon>Bacteria</taxon>
        <taxon>Bacillati</taxon>
        <taxon>Cyanobacteriota</taxon>
        <taxon>Cyanophyceae</taxon>
        <taxon>Pseudanabaenales</taxon>
        <taxon>Pseudanabaenaceae</taxon>
        <taxon>Pseudanabaena</taxon>
    </lineage>
</organism>
<protein>
    <recommendedName>
        <fullName evidence="2">DUF3592 domain-containing protein</fullName>
    </recommendedName>
</protein>
<sequence>MPKHYSILNVFFVLFGIWILYTVTPSLTKSTNNLFQGYQNKSWDSVNGRIINSFISSSKSKSIYYFTPNINYRYTVAKTSYTNNTISFNTTETANKNEAEAKIAKYPIGAEIKVFYNPNSPSISCIEPNFFLWENLFVFSYSAFIVAFGIILIFFQFFRKE</sequence>
<evidence type="ECO:0000313" key="4">
    <source>
        <dbReference type="Proteomes" id="UP000249467"/>
    </source>
</evidence>
<reference evidence="3 4" key="2">
    <citation type="submission" date="2018-06" db="EMBL/GenBank/DDBJ databases">
        <title>Metagenomic assembly of (sub)arctic Cyanobacteria and their associated microbiome from non-axenic cultures.</title>
        <authorList>
            <person name="Baurain D."/>
        </authorList>
    </citation>
    <scope>NUCLEOTIDE SEQUENCE [LARGE SCALE GENOMIC DNA]</scope>
    <source>
        <strain evidence="3">ULC066bin1</strain>
    </source>
</reference>
<keyword evidence="1" id="KW-0472">Membrane</keyword>
<dbReference type="InterPro" id="IPR021994">
    <property type="entry name" value="DUF3592"/>
</dbReference>
<dbReference type="Proteomes" id="UP000249467">
    <property type="component" value="Unassembled WGS sequence"/>
</dbReference>